<reference evidence="3 4" key="1">
    <citation type="submission" date="2019-06" db="EMBL/GenBank/DDBJ databases">
        <title>Sequencing the genomes of 1000 actinobacteria strains.</title>
        <authorList>
            <person name="Klenk H.-P."/>
        </authorList>
    </citation>
    <scope>NUCLEOTIDE SEQUENCE [LARGE SCALE GENOMIC DNA]</scope>
    <source>
        <strain evidence="3 4">DSM 24683</strain>
    </source>
</reference>
<comment type="caution">
    <text evidence="3">The sequence shown here is derived from an EMBL/GenBank/DDBJ whole genome shotgun (WGS) entry which is preliminary data.</text>
</comment>
<dbReference type="AlphaFoldDB" id="A0A561BW09"/>
<dbReference type="RefSeq" id="WP_145809161.1">
    <property type="nucleotide sequence ID" value="NZ_VIVK01000001.1"/>
</dbReference>
<keyword evidence="2" id="KW-0812">Transmembrane</keyword>
<protein>
    <submittedName>
        <fullName evidence="3">Uncharacterized protein</fullName>
    </submittedName>
</protein>
<sequence length="297" mass="32279">MRRRDRKEERRGRFPDDRDAGARENGRLRPDEPESWRDVVRSDYEYPEELDELGRRDRRRAKRTWRRDDHAQRMAWLRQQRQAEPTSPVTIVVVVIILAIVVLGLGGGLPRILGGDESSGEPIGLLTPTAGPTQPGATVTTTEQSPTSAPSATNSTPPILTERPPAASAAATDEVVKSWARTFYTRDPAAEAYADLVGKTAPYVTDEVAESLIAAGDTTYEALKTSSGKSAVAAITVTPPRPESAPVDTPTRISRLVNITIDVTGNEPRRIQLPLLVTLVPEGSTWVISDMNGGAGP</sequence>
<evidence type="ECO:0000256" key="1">
    <source>
        <dbReference type="SAM" id="MobiDB-lite"/>
    </source>
</evidence>
<feature type="region of interest" description="Disordered" evidence="1">
    <location>
        <begin position="1"/>
        <end position="37"/>
    </location>
</feature>
<name>A0A561BW09_9ACTN</name>
<gene>
    <name evidence="3" type="ORF">FB561_4239</name>
</gene>
<evidence type="ECO:0000313" key="4">
    <source>
        <dbReference type="Proteomes" id="UP000318380"/>
    </source>
</evidence>
<proteinExistence type="predicted"/>
<dbReference type="EMBL" id="VIVK01000001">
    <property type="protein sequence ID" value="TWD83084.1"/>
    <property type="molecule type" value="Genomic_DNA"/>
</dbReference>
<keyword evidence="2" id="KW-0472">Membrane</keyword>
<dbReference type="Proteomes" id="UP000318380">
    <property type="component" value="Unassembled WGS sequence"/>
</dbReference>
<feature type="region of interest" description="Disordered" evidence="1">
    <location>
        <begin position="120"/>
        <end position="168"/>
    </location>
</feature>
<keyword evidence="2" id="KW-1133">Transmembrane helix</keyword>
<organism evidence="3 4">
    <name type="scientific">Kribbella amoyensis</name>
    <dbReference type="NCBI Taxonomy" id="996641"/>
    <lineage>
        <taxon>Bacteria</taxon>
        <taxon>Bacillati</taxon>
        <taxon>Actinomycetota</taxon>
        <taxon>Actinomycetes</taxon>
        <taxon>Propionibacteriales</taxon>
        <taxon>Kribbellaceae</taxon>
        <taxon>Kribbella</taxon>
    </lineage>
</organism>
<dbReference type="OrthoDB" id="3831246at2"/>
<feature type="transmembrane region" description="Helical" evidence="2">
    <location>
        <begin position="88"/>
        <end position="109"/>
    </location>
</feature>
<accession>A0A561BW09</accession>
<keyword evidence="4" id="KW-1185">Reference proteome</keyword>
<evidence type="ECO:0000313" key="3">
    <source>
        <dbReference type="EMBL" id="TWD83084.1"/>
    </source>
</evidence>
<evidence type="ECO:0000256" key="2">
    <source>
        <dbReference type="SAM" id="Phobius"/>
    </source>
</evidence>
<feature type="compositionally biased region" description="Low complexity" evidence="1">
    <location>
        <begin position="124"/>
        <end position="158"/>
    </location>
</feature>